<dbReference type="AlphaFoldDB" id="A0A212JPH3"/>
<accession>A0A212JPH3</accession>
<sequence>MTTQLSNFEEDALALTQAAVGMSQALEQNDGAALVAALDENLKLWTAIKTLVGKPDCQLPEDIRSNLTRLSDYTAKVTFDLSPERRAQKIEALINTNLQIAEGLLEGHAKATAR</sequence>
<gene>
    <name evidence="1" type="ORF">KL86APRO_11406</name>
</gene>
<dbReference type="Pfam" id="PF07309">
    <property type="entry name" value="FlaF"/>
    <property type="match status" value="1"/>
</dbReference>
<evidence type="ECO:0008006" key="2">
    <source>
        <dbReference type="Google" id="ProtNLM"/>
    </source>
</evidence>
<dbReference type="InterPro" id="IPR010845">
    <property type="entry name" value="FlaF"/>
</dbReference>
<name>A0A212JPH3_9PROT</name>
<dbReference type="GO" id="GO:0044781">
    <property type="term" value="P:bacterial-type flagellum organization"/>
    <property type="evidence" value="ECO:0007669"/>
    <property type="project" value="InterPro"/>
</dbReference>
<reference evidence="1" key="1">
    <citation type="submission" date="2016-04" db="EMBL/GenBank/DDBJ databases">
        <authorList>
            <person name="Evans L.H."/>
            <person name="Alamgir A."/>
            <person name="Owens N."/>
            <person name="Weber N.D."/>
            <person name="Virtaneva K."/>
            <person name="Barbian K."/>
            <person name="Babar A."/>
            <person name="Rosenke K."/>
        </authorList>
    </citation>
    <scope>NUCLEOTIDE SEQUENCE</scope>
    <source>
        <strain evidence="1">86</strain>
    </source>
</reference>
<proteinExistence type="predicted"/>
<organism evidence="1">
    <name type="scientific">uncultured Alphaproteobacteria bacterium</name>
    <dbReference type="NCBI Taxonomy" id="91750"/>
    <lineage>
        <taxon>Bacteria</taxon>
        <taxon>Pseudomonadati</taxon>
        <taxon>Pseudomonadota</taxon>
        <taxon>Alphaproteobacteria</taxon>
        <taxon>environmental samples</taxon>
    </lineage>
</organism>
<protein>
    <recommendedName>
        <fullName evidence="2">Flagellar protein FlaF</fullName>
    </recommendedName>
</protein>
<dbReference type="EMBL" id="FLUO01000001">
    <property type="protein sequence ID" value="SBW01300.1"/>
    <property type="molecule type" value="Genomic_DNA"/>
</dbReference>
<evidence type="ECO:0000313" key="1">
    <source>
        <dbReference type="EMBL" id="SBW01300.1"/>
    </source>
</evidence>